<comment type="caution">
    <text evidence="2">The sequence shown here is derived from an EMBL/GenBank/DDBJ whole genome shotgun (WGS) entry which is preliminary data.</text>
</comment>
<evidence type="ECO:0000313" key="3">
    <source>
        <dbReference type="Proteomes" id="UP000276133"/>
    </source>
</evidence>
<accession>A0A3M7SGU8</accession>
<name>A0A3M7SGU8_BRAPC</name>
<gene>
    <name evidence="2" type="ORF">BpHYR1_045522</name>
</gene>
<evidence type="ECO:0000256" key="1">
    <source>
        <dbReference type="SAM" id="Phobius"/>
    </source>
</evidence>
<keyword evidence="3" id="KW-1185">Reference proteome</keyword>
<evidence type="ECO:0000313" key="2">
    <source>
        <dbReference type="EMBL" id="RNA34780.1"/>
    </source>
</evidence>
<dbReference type="EMBL" id="REGN01001418">
    <property type="protein sequence ID" value="RNA34780.1"/>
    <property type="molecule type" value="Genomic_DNA"/>
</dbReference>
<sequence>MTCQHHCNSVPLNNRLVSEYQRDFNSSYFSNSTPLCSSFLIIQKFSDSLDLIQVCFFFPFSFSLFLYFFIYSSDLITLFFNFQTYQFCNY</sequence>
<keyword evidence="1" id="KW-0472">Membrane</keyword>
<reference evidence="2 3" key="1">
    <citation type="journal article" date="2018" name="Sci. Rep.">
        <title>Genomic signatures of local adaptation to the degree of environmental predictability in rotifers.</title>
        <authorList>
            <person name="Franch-Gras L."/>
            <person name="Hahn C."/>
            <person name="Garcia-Roger E.M."/>
            <person name="Carmona M.J."/>
            <person name="Serra M."/>
            <person name="Gomez A."/>
        </authorList>
    </citation>
    <scope>NUCLEOTIDE SEQUENCE [LARGE SCALE GENOMIC DNA]</scope>
    <source>
        <strain evidence="2">HYR1</strain>
    </source>
</reference>
<keyword evidence="1" id="KW-1133">Transmembrane helix</keyword>
<organism evidence="2 3">
    <name type="scientific">Brachionus plicatilis</name>
    <name type="common">Marine rotifer</name>
    <name type="synonym">Brachionus muelleri</name>
    <dbReference type="NCBI Taxonomy" id="10195"/>
    <lineage>
        <taxon>Eukaryota</taxon>
        <taxon>Metazoa</taxon>
        <taxon>Spiralia</taxon>
        <taxon>Gnathifera</taxon>
        <taxon>Rotifera</taxon>
        <taxon>Eurotatoria</taxon>
        <taxon>Monogononta</taxon>
        <taxon>Pseudotrocha</taxon>
        <taxon>Ploima</taxon>
        <taxon>Brachionidae</taxon>
        <taxon>Brachionus</taxon>
    </lineage>
</organism>
<dbReference type="Proteomes" id="UP000276133">
    <property type="component" value="Unassembled WGS sequence"/>
</dbReference>
<protein>
    <submittedName>
        <fullName evidence="2">Uncharacterized protein</fullName>
    </submittedName>
</protein>
<feature type="transmembrane region" description="Helical" evidence="1">
    <location>
        <begin position="51"/>
        <end position="70"/>
    </location>
</feature>
<keyword evidence="1" id="KW-0812">Transmembrane</keyword>
<proteinExistence type="predicted"/>
<dbReference type="AlphaFoldDB" id="A0A3M7SGU8"/>